<dbReference type="AlphaFoldDB" id="A0A381WZZ0"/>
<evidence type="ECO:0008006" key="2">
    <source>
        <dbReference type="Google" id="ProtNLM"/>
    </source>
</evidence>
<protein>
    <recommendedName>
        <fullName evidence="2">NIPSNAP domain-containing protein</fullName>
    </recommendedName>
</protein>
<accession>A0A381WZZ0</accession>
<name>A0A381WZZ0_9ZZZZ</name>
<gene>
    <name evidence="1" type="ORF">METZ01_LOCUS110960</name>
</gene>
<reference evidence="1" key="1">
    <citation type="submission" date="2018-05" db="EMBL/GenBank/DDBJ databases">
        <authorList>
            <person name="Lanie J.A."/>
            <person name="Ng W.-L."/>
            <person name="Kazmierczak K.M."/>
            <person name="Andrzejewski T.M."/>
            <person name="Davidsen T.M."/>
            <person name="Wayne K.J."/>
            <person name="Tettelin H."/>
            <person name="Glass J.I."/>
            <person name="Rusch D."/>
            <person name="Podicherti R."/>
            <person name="Tsui H.-C.T."/>
            <person name="Winkler M.E."/>
        </authorList>
    </citation>
    <scope>NUCLEOTIDE SEQUENCE</scope>
</reference>
<organism evidence="1">
    <name type="scientific">marine metagenome</name>
    <dbReference type="NCBI Taxonomy" id="408172"/>
    <lineage>
        <taxon>unclassified sequences</taxon>
        <taxon>metagenomes</taxon>
        <taxon>ecological metagenomes</taxon>
    </lineage>
</organism>
<proteinExistence type="predicted"/>
<sequence>MKHLTKIIVVLFFGILWSQENPTIMRGGYDKILKGKDQAFEKNVAAHVKKWHGADQWNQYGWRVETGPRTGQYLIATFNHYWKDFDDRVASKEHNKDWARITNSYIDDDNKYAGSLFWNLLPELSYNSQPSPKISVTFYYCKDNAFEAMLGILGKLKQANEKAKIDRSYNVYKKEAGGPNDVIAFVSQIGGYADMAPINPSLKDRYVAAFGETVWQADYATWTNGVKWSETEILTLIPEMSTPSTE</sequence>
<dbReference type="EMBL" id="UINC01013451">
    <property type="protein sequence ID" value="SVA58106.1"/>
    <property type="molecule type" value="Genomic_DNA"/>
</dbReference>
<evidence type="ECO:0000313" key="1">
    <source>
        <dbReference type="EMBL" id="SVA58106.1"/>
    </source>
</evidence>